<dbReference type="GO" id="GO:0016887">
    <property type="term" value="F:ATP hydrolysis activity"/>
    <property type="evidence" value="ECO:0007669"/>
    <property type="project" value="InterPro"/>
</dbReference>
<sequence>MSVDIDSAETLRRRKTQKANDVRMHTMASQYGDQVRTGMALCCGQTTELMRRLVLVHFVRGPTGIAALSLSVLLIIGSAFWPTVGLLVITSREASLIGEKSIKPSCVPVSLENWLVGYEGQQDDPTLVDLSQRLWAYLGELQKDSNPRHWCGTLLNCSKLVFDETSPTRSSLLYPLNTHYIFLVRRVYGNIYGYHSYAPYQAFFSPDIAMSVYLPFKQQVDEFFYKEHQINLENSTSPPTLDVRVAALKRDVYAESPFRWSAENYGKQFITSIMCAHQYLGTACLVVCIASLMCLDKETGFRPLMALMGMRRISYVLAHFIVCQIGVLPLAALGTLVLWTLGGDLSKQPLAPTEYGQIFGTNVLLSWHQFGIGLIVCALARSTRMVLFPLLALFAMGVVAQLVMINQVFEDVTWHRWSKIDNYGYIIPSYAYSSLILQILNKEMVSSEETHTYFYTHAQVVHATIAILLGAYLDCISSSGTGHRYEWNFPFVFIKMFFQALDVNYASMEQSSIFIKGNPNRTIDRLVEESKLEFTRVWLQGVTKDYVRWRGWSKTKFRAVSKVNLLLQKGEITAILGHNGAGKTTIFSILAGLQPATGGHIRIFGKNPLDAWDAINLRKITGVCTQFDVLDDRLTAYEHMRLLGAIKGVSYHSAHRETMRLFTQLELDSYTHTATNLLPGGDKRKLSVAMALLGSPRLIMLDEPTSGVDPFSRRCIWKVLRNYRPNRVIVLITHYMDEADVLADRKAIMISGRLVCYGTSRFLKENYNPGYMLNVTLTTKWDNSSRLKRFLCDRIPGVSFVREFTEQLTFFIQPNAMSPLMLLIFSDEGQSELTQCSVMSFGFTVTSLEEIFLKLGAEPLDQDDETLLAKPDEKPRQRKRSYAVGERLKQLTRPLSIRSVQEKHPQREPAVDGPLLPSSPRSEVVVGLRQFGLLIRVLLGLLMLPTPLYILLRSFLPMIMVGVSSIVYYIETTNFPRTVEMEHHDYITRTNITDTRQHISIAYPVNSEGNWSKVVDQTLFEEDLVCLRNQLGPKEPYFVKLPFWRELSPTGYSEDAIHPLYNYSRFGSTRVDIAAWHNNSINITLILGRQDHDLTQQIILQHFALWNCLHARNLKQQGVLRTDDPTIPWVGDMTSWESRWPETHPQLKLGTACIYLIICSVANCILNPLIAGDIVREKELRILTQLHMYGMKHWAYWGAHFFTHIFQYLMLACFTTIVMFPFEDHILSYWQAIFVHNWINILAALDNILLNYFCCLFFQNSGGATVLFGSTILIVIFVNITIFFIPLSMLEAAYGCILFIFPFADPFLTLFLTDFRVRLEKVYLLGTTNAMFMPPLWRLLEYNHVKISQIIHCFRILVTASLFLGANIYMHQITPKQKERKYYEGLHRLQPLSEFNTLYHTDSQRSTEEVGEFIRGKRKGTIVTDSNIVAFVYKLTKCYFPGSLSILSRCLNACRPASRRAAEPTKVAIADISFLVNKGEIFGILGPSGAGKSTLLECLASVAHQDHGQAGVVNLRTSRLLPNQTAVEQGIIGFCPQYNPIWPQLTVKEHLVIYSVMRDINRKAIDSHVTRLISTVNLERYRDTYAGSLSGGCKRRLSMAISMVGDPSLIIMDEPSCGVDPRSRRNLWKTLLNCVKGTQRGCVVTTHFIDEGESLCDRLAILVNGNLLCMGSPHRLKSSYGHGLFVEVKIARSYALMPDEADFEVHQTLGKFVRHLLDQFPRTTIIDSFEDRMCFQFADRNMQVFQEATEMLLQAHKCCIIEDFSISSPTLEHVYFDVAKSELQGGNVPEG</sequence>
<feature type="transmembrane region" description="Helical" evidence="10">
    <location>
        <begin position="58"/>
        <end position="81"/>
    </location>
</feature>
<feature type="transmembrane region" description="Helical" evidence="10">
    <location>
        <begin position="1349"/>
        <end position="1370"/>
    </location>
</feature>
<evidence type="ECO:0000256" key="9">
    <source>
        <dbReference type="ARBA" id="ARBA00023136"/>
    </source>
</evidence>
<feature type="transmembrane region" description="Helical" evidence="10">
    <location>
        <begin position="1292"/>
        <end position="1312"/>
    </location>
</feature>
<evidence type="ECO:0000259" key="11">
    <source>
        <dbReference type="PROSITE" id="PS50893"/>
    </source>
</evidence>
<feature type="transmembrane region" description="Helical" evidence="10">
    <location>
        <begin position="1238"/>
        <end position="1258"/>
    </location>
</feature>
<dbReference type="GO" id="GO:0005524">
    <property type="term" value="F:ATP binding"/>
    <property type="evidence" value="ECO:0007669"/>
    <property type="project" value="UniProtKB-KW"/>
</dbReference>
<comment type="similarity">
    <text evidence="2">Belongs to the ABC transporter superfamily. ABCA family.</text>
</comment>
<dbReference type="InterPro" id="IPR026082">
    <property type="entry name" value="ABCA"/>
</dbReference>
<feature type="transmembrane region" description="Helical" evidence="10">
    <location>
        <begin position="951"/>
        <end position="970"/>
    </location>
</feature>
<dbReference type="EMBL" id="SJOL01006408">
    <property type="protein sequence ID" value="TGZ67601.1"/>
    <property type="molecule type" value="Genomic_DNA"/>
</dbReference>
<keyword evidence="13" id="KW-1185">Reference proteome</keyword>
<dbReference type="Pfam" id="PF12698">
    <property type="entry name" value="ABC2_membrane_3"/>
    <property type="match status" value="1"/>
</dbReference>
<keyword evidence="8 10" id="KW-1133">Transmembrane helix</keyword>
<proteinExistence type="inferred from homology"/>
<dbReference type="FunFam" id="3.40.50.300:FF:000335">
    <property type="entry name" value="ATP binding cassette subfamily A member 5"/>
    <property type="match status" value="2"/>
</dbReference>
<protein>
    <recommendedName>
        <fullName evidence="11">ABC transporter domain-containing protein</fullName>
    </recommendedName>
</protein>
<keyword evidence="5" id="KW-0677">Repeat</keyword>
<comment type="caution">
    <text evidence="12">The sequence shown here is derived from an EMBL/GenBank/DDBJ whole genome shotgun (WGS) entry which is preliminary data.</text>
</comment>
<feature type="domain" description="ABC transporter" evidence="11">
    <location>
        <begin position="1448"/>
        <end position="1689"/>
    </location>
</feature>
<evidence type="ECO:0000313" key="13">
    <source>
        <dbReference type="Proteomes" id="UP000308267"/>
    </source>
</evidence>
<dbReference type="GO" id="GO:0005319">
    <property type="term" value="F:lipid transporter activity"/>
    <property type="evidence" value="ECO:0007669"/>
    <property type="project" value="TreeGrafter"/>
</dbReference>
<comment type="subcellular location">
    <subcellularLocation>
        <location evidence="1">Membrane</location>
        <topology evidence="1">Multi-pass membrane protein</topology>
    </subcellularLocation>
</comment>
<feature type="transmembrane region" description="Helical" evidence="10">
    <location>
        <begin position="1265"/>
        <end position="1286"/>
    </location>
</feature>
<keyword evidence="7" id="KW-0067">ATP-binding</keyword>
<gene>
    <name evidence="12" type="ORF">CRM22_004688</name>
</gene>
<dbReference type="GO" id="GO:0140359">
    <property type="term" value="F:ABC-type transporter activity"/>
    <property type="evidence" value="ECO:0007669"/>
    <property type="project" value="InterPro"/>
</dbReference>
<dbReference type="STRING" id="147828.A0A4S2LUU2"/>
<evidence type="ECO:0000256" key="3">
    <source>
        <dbReference type="ARBA" id="ARBA00022448"/>
    </source>
</evidence>
<dbReference type="GO" id="GO:0016020">
    <property type="term" value="C:membrane"/>
    <property type="evidence" value="ECO:0007669"/>
    <property type="project" value="UniProtKB-SubCell"/>
</dbReference>
<keyword evidence="9 10" id="KW-0472">Membrane</keyword>
<feature type="transmembrane region" description="Helical" evidence="10">
    <location>
        <begin position="1196"/>
        <end position="1218"/>
    </location>
</feature>
<evidence type="ECO:0000256" key="10">
    <source>
        <dbReference type="SAM" id="Phobius"/>
    </source>
</evidence>
<evidence type="ECO:0000256" key="8">
    <source>
        <dbReference type="ARBA" id="ARBA00022989"/>
    </source>
</evidence>
<dbReference type="PANTHER" id="PTHR19229:SF36">
    <property type="entry name" value="ATP-BINDING CASSETTE SUB-FAMILY A MEMBER 2"/>
    <property type="match status" value="1"/>
</dbReference>
<feature type="transmembrane region" description="Helical" evidence="10">
    <location>
        <begin position="316"/>
        <end position="339"/>
    </location>
</feature>
<dbReference type="OrthoDB" id="8061355at2759"/>
<dbReference type="CDD" id="cd03263">
    <property type="entry name" value="ABC_subfamily_A"/>
    <property type="match status" value="2"/>
</dbReference>
<evidence type="ECO:0000256" key="2">
    <source>
        <dbReference type="ARBA" id="ARBA00008869"/>
    </source>
</evidence>
<evidence type="ECO:0000256" key="5">
    <source>
        <dbReference type="ARBA" id="ARBA00022737"/>
    </source>
</evidence>
<evidence type="ECO:0000256" key="6">
    <source>
        <dbReference type="ARBA" id="ARBA00022741"/>
    </source>
</evidence>
<dbReference type="PANTHER" id="PTHR19229">
    <property type="entry name" value="ATP-BINDING CASSETTE TRANSPORTER SUBFAMILY A ABCA"/>
    <property type="match status" value="1"/>
</dbReference>
<keyword evidence="3" id="KW-0813">Transport</keyword>
<feature type="transmembrane region" description="Helical" evidence="10">
    <location>
        <begin position="359"/>
        <end position="379"/>
    </location>
</feature>
<dbReference type="InterPro" id="IPR027417">
    <property type="entry name" value="P-loop_NTPase"/>
</dbReference>
<feature type="transmembrane region" description="Helical" evidence="10">
    <location>
        <begin position="386"/>
        <end position="403"/>
    </location>
</feature>
<keyword evidence="4 10" id="KW-0812">Transmembrane</keyword>
<feature type="transmembrane region" description="Helical" evidence="10">
    <location>
        <begin position="276"/>
        <end position="295"/>
    </location>
</feature>
<evidence type="ECO:0000256" key="1">
    <source>
        <dbReference type="ARBA" id="ARBA00004141"/>
    </source>
</evidence>
<dbReference type="SUPFAM" id="SSF52540">
    <property type="entry name" value="P-loop containing nucleoside triphosphate hydrolases"/>
    <property type="match status" value="2"/>
</dbReference>
<evidence type="ECO:0000256" key="4">
    <source>
        <dbReference type="ARBA" id="ARBA00022692"/>
    </source>
</evidence>
<dbReference type="Gene3D" id="3.40.50.300">
    <property type="entry name" value="P-loop containing nucleotide triphosphate hydrolases"/>
    <property type="match status" value="2"/>
</dbReference>
<organism evidence="12 13">
    <name type="scientific">Opisthorchis felineus</name>
    <dbReference type="NCBI Taxonomy" id="147828"/>
    <lineage>
        <taxon>Eukaryota</taxon>
        <taxon>Metazoa</taxon>
        <taxon>Spiralia</taxon>
        <taxon>Lophotrochozoa</taxon>
        <taxon>Platyhelminthes</taxon>
        <taxon>Trematoda</taxon>
        <taxon>Digenea</taxon>
        <taxon>Opisthorchiida</taxon>
        <taxon>Opisthorchiata</taxon>
        <taxon>Opisthorchiidae</taxon>
        <taxon>Opisthorchis</taxon>
    </lineage>
</organism>
<feature type="domain" description="ABC transporter" evidence="11">
    <location>
        <begin position="537"/>
        <end position="776"/>
    </location>
</feature>
<dbReference type="InterPro" id="IPR003439">
    <property type="entry name" value="ABC_transporter-like_ATP-bd"/>
</dbReference>
<reference evidence="12 13" key="1">
    <citation type="journal article" date="2019" name="BMC Genomics">
        <title>New insights from Opisthorchis felineus genome: update on genomics of the epidemiologically important liver flukes.</title>
        <authorList>
            <person name="Ershov N.I."/>
            <person name="Mordvinov V.A."/>
            <person name="Prokhortchouk E.B."/>
            <person name="Pakharukova M.Y."/>
            <person name="Gunbin K.V."/>
            <person name="Ustyantsev K."/>
            <person name="Genaev M.A."/>
            <person name="Blinov A.G."/>
            <person name="Mazur A."/>
            <person name="Boulygina E."/>
            <person name="Tsygankova S."/>
            <person name="Khrameeva E."/>
            <person name="Chekanov N."/>
            <person name="Fan G."/>
            <person name="Xiao A."/>
            <person name="Zhang H."/>
            <person name="Xu X."/>
            <person name="Yang H."/>
            <person name="Solovyev V."/>
            <person name="Lee S.M."/>
            <person name="Liu X."/>
            <person name="Afonnikov D.A."/>
            <person name="Skryabin K.G."/>
        </authorList>
    </citation>
    <scope>NUCLEOTIDE SEQUENCE [LARGE SCALE GENOMIC DNA]</scope>
    <source>
        <strain evidence="12">AK-0245</strain>
        <tissue evidence="12">Whole organism</tissue>
    </source>
</reference>
<evidence type="ECO:0000313" key="12">
    <source>
        <dbReference type="EMBL" id="TGZ67601.1"/>
    </source>
</evidence>
<dbReference type="InterPro" id="IPR013525">
    <property type="entry name" value="ABC2_TM"/>
</dbReference>
<dbReference type="Pfam" id="PF00005">
    <property type="entry name" value="ABC_tran"/>
    <property type="match status" value="2"/>
</dbReference>
<accession>A0A4S2LUU2</accession>
<dbReference type="Proteomes" id="UP000308267">
    <property type="component" value="Unassembled WGS sequence"/>
</dbReference>
<dbReference type="InterPro" id="IPR003593">
    <property type="entry name" value="AAA+_ATPase"/>
</dbReference>
<evidence type="ECO:0000256" key="7">
    <source>
        <dbReference type="ARBA" id="ARBA00022840"/>
    </source>
</evidence>
<dbReference type="SMART" id="SM00382">
    <property type="entry name" value="AAA"/>
    <property type="match status" value="2"/>
</dbReference>
<keyword evidence="6" id="KW-0547">Nucleotide-binding</keyword>
<dbReference type="PROSITE" id="PS50893">
    <property type="entry name" value="ABC_TRANSPORTER_2"/>
    <property type="match status" value="2"/>
</dbReference>
<name>A0A4S2LUU2_OPIFE</name>